<reference evidence="2 3" key="1">
    <citation type="submission" date="2021-04" db="EMBL/GenBank/DDBJ databases">
        <authorList>
            <person name="Rakotoarivonina H."/>
        </authorList>
    </citation>
    <scope>NUCLEOTIDE SEQUENCE [LARGE SCALE GENOMIC DNA]</scope>
    <source>
        <strain evidence="2 3">XE</strain>
    </source>
</reference>
<gene>
    <name evidence="2" type="primary">txxe 1931</name>
    <name evidence="2" type="ORF">TXXE_13715</name>
</gene>
<comment type="caution">
    <text evidence="2">The sequence shown here is derived from an EMBL/GenBank/DDBJ whole genome shotgun (WGS) entry which is preliminary data.</text>
</comment>
<name>A0ABM8V667_THEXY</name>
<organism evidence="2 3">
    <name type="scientific">Thermobacillus xylanilyticus</name>
    <dbReference type="NCBI Taxonomy" id="76633"/>
    <lineage>
        <taxon>Bacteria</taxon>
        <taxon>Bacillati</taxon>
        <taxon>Bacillota</taxon>
        <taxon>Bacilli</taxon>
        <taxon>Bacillales</taxon>
        <taxon>Paenibacillaceae</taxon>
        <taxon>Thermobacillus</taxon>
    </lineage>
</organism>
<keyword evidence="1" id="KW-1133">Transmembrane helix</keyword>
<protein>
    <recommendedName>
        <fullName evidence="4">YvrJ family protein</fullName>
    </recommendedName>
</protein>
<keyword evidence="3" id="KW-1185">Reference proteome</keyword>
<dbReference type="EMBL" id="CAJRAY010000070">
    <property type="protein sequence ID" value="CAG5090012.1"/>
    <property type="molecule type" value="Genomic_DNA"/>
</dbReference>
<keyword evidence="1" id="KW-0472">Membrane</keyword>
<feature type="transmembrane region" description="Helical" evidence="1">
    <location>
        <begin position="6"/>
        <end position="26"/>
    </location>
</feature>
<evidence type="ECO:0000313" key="3">
    <source>
        <dbReference type="Proteomes" id="UP000681526"/>
    </source>
</evidence>
<sequence length="59" mass="6901">MEAADFWVQVVTNNGFAMALTIYLLTSFRKTLEDQRNDFKTFVQEITQAIKELRKDKGE</sequence>
<keyword evidence="1" id="KW-0812">Transmembrane</keyword>
<evidence type="ECO:0000256" key="1">
    <source>
        <dbReference type="SAM" id="Phobius"/>
    </source>
</evidence>
<evidence type="ECO:0000313" key="2">
    <source>
        <dbReference type="EMBL" id="CAG5090012.1"/>
    </source>
</evidence>
<accession>A0ABM8V667</accession>
<dbReference type="RefSeq" id="WP_213485055.1">
    <property type="nucleotide sequence ID" value="NZ_CAJRAY010000070.1"/>
</dbReference>
<dbReference type="Proteomes" id="UP000681526">
    <property type="component" value="Unassembled WGS sequence"/>
</dbReference>
<evidence type="ECO:0008006" key="4">
    <source>
        <dbReference type="Google" id="ProtNLM"/>
    </source>
</evidence>
<proteinExistence type="predicted"/>